<protein>
    <recommendedName>
        <fullName evidence="2">Outer membrane protein beta-barrel domain-containing protein</fullName>
    </recommendedName>
</protein>
<dbReference type="Proteomes" id="UP000885722">
    <property type="component" value="Unassembled WGS sequence"/>
</dbReference>
<organism evidence="1">
    <name type="scientific">Nitratifractor salsuginis</name>
    <dbReference type="NCBI Taxonomy" id="269261"/>
    <lineage>
        <taxon>Bacteria</taxon>
        <taxon>Pseudomonadati</taxon>
        <taxon>Campylobacterota</taxon>
        <taxon>Epsilonproteobacteria</taxon>
        <taxon>Campylobacterales</taxon>
        <taxon>Sulfurovaceae</taxon>
        <taxon>Nitratifractor</taxon>
    </lineage>
</organism>
<sequence>MKKILLALCAVWSLQAADHDLYNHSVEAVGSYSFNDDDMLLKDNWGWGLRYNYNLPTENFWEVGAYQFAFDYQFNEDYIGGGDSSVYRWGLNALWYADNASEMTPYALLGVGAQFFSHNEHGTDDGLFAAIGGGIEYQLRGDFSLVGEAKYLYGGDESALVTSVGVKYSFGQ</sequence>
<proteinExistence type="predicted"/>
<dbReference type="AlphaFoldDB" id="A0A7V2WLQ3"/>
<reference evidence="1" key="1">
    <citation type="journal article" date="2020" name="mSystems">
        <title>Genome- and Community-Level Interaction Insights into Carbon Utilization and Element Cycling Functions of Hydrothermarchaeota in Hydrothermal Sediment.</title>
        <authorList>
            <person name="Zhou Z."/>
            <person name="Liu Y."/>
            <person name="Xu W."/>
            <person name="Pan J."/>
            <person name="Luo Z.H."/>
            <person name="Li M."/>
        </authorList>
    </citation>
    <scope>NUCLEOTIDE SEQUENCE [LARGE SCALE GENOMIC DNA]</scope>
    <source>
        <strain evidence="1">HyVt-513</strain>
    </source>
</reference>
<name>A0A7V2WLQ3_9BACT</name>
<dbReference type="EMBL" id="DRNO01000197">
    <property type="protein sequence ID" value="HFC03808.1"/>
    <property type="molecule type" value="Genomic_DNA"/>
</dbReference>
<dbReference type="Gene3D" id="2.40.160.20">
    <property type="match status" value="1"/>
</dbReference>
<accession>A0A7V2WLQ3</accession>
<comment type="caution">
    <text evidence="1">The sequence shown here is derived from an EMBL/GenBank/DDBJ whole genome shotgun (WGS) entry which is preliminary data.</text>
</comment>
<gene>
    <name evidence="1" type="ORF">ENJ74_02935</name>
</gene>
<dbReference type="SUPFAM" id="SSF56925">
    <property type="entry name" value="OMPA-like"/>
    <property type="match status" value="1"/>
</dbReference>
<evidence type="ECO:0000313" key="1">
    <source>
        <dbReference type="EMBL" id="HFC03808.1"/>
    </source>
</evidence>
<dbReference type="InterPro" id="IPR011250">
    <property type="entry name" value="OMP/PagP_B-barrel"/>
</dbReference>
<evidence type="ECO:0008006" key="2">
    <source>
        <dbReference type="Google" id="ProtNLM"/>
    </source>
</evidence>